<evidence type="ECO:0008006" key="3">
    <source>
        <dbReference type="Google" id="ProtNLM"/>
    </source>
</evidence>
<feature type="transmembrane region" description="Helical" evidence="1">
    <location>
        <begin position="109"/>
        <end position="129"/>
    </location>
</feature>
<reference evidence="2" key="1">
    <citation type="submission" date="2018-06" db="EMBL/GenBank/DDBJ databases">
        <authorList>
            <person name="Zhirakovskaya E."/>
        </authorList>
    </citation>
    <scope>NUCLEOTIDE SEQUENCE</scope>
</reference>
<keyword evidence="1" id="KW-1133">Transmembrane helix</keyword>
<protein>
    <recommendedName>
        <fullName evidence="3">5-bromo-4-chloroindolyl phosphate hydrolysis protein</fullName>
    </recommendedName>
</protein>
<evidence type="ECO:0000313" key="2">
    <source>
        <dbReference type="EMBL" id="VAW88571.1"/>
    </source>
</evidence>
<accession>A0A3B0ZAK0</accession>
<keyword evidence="1" id="KW-0472">Membrane</keyword>
<evidence type="ECO:0000256" key="1">
    <source>
        <dbReference type="SAM" id="Phobius"/>
    </source>
</evidence>
<dbReference type="Pfam" id="PF10112">
    <property type="entry name" value="Halogen_Hydrol"/>
    <property type="match status" value="1"/>
</dbReference>
<proteinExistence type="predicted"/>
<feature type="transmembrane region" description="Helical" evidence="1">
    <location>
        <begin position="44"/>
        <end position="62"/>
    </location>
</feature>
<gene>
    <name evidence="2" type="ORF">MNBD_GAMMA18-1330</name>
</gene>
<feature type="transmembrane region" description="Helical" evidence="1">
    <location>
        <begin position="20"/>
        <end position="38"/>
    </location>
</feature>
<name>A0A3B0ZAK0_9ZZZZ</name>
<organism evidence="2">
    <name type="scientific">hydrothermal vent metagenome</name>
    <dbReference type="NCBI Taxonomy" id="652676"/>
    <lineage>
        <taxon>unclassified sequences</taxon>
        <taxon>metagenomes</taxon>
        <taxon>ecological metagenomes</taxon>
    </lineage>
</organism>
<dbReference type="AlphaFoldDB" id="A0A3B0ZAK0"/>
<dbReference type="EMBL" id="UOFP01000227">
    <property type="protein sequence ID" value="VAW88571.1"/>
    <property type="molecule type" value="Genomic_DNA"/>
</dbReference>
<sequence>MRNISSSLTHNKVTAGLKGLWLYLMPAPVFIAAIIALIKGDFLNTLLAAASFSGFILSAIIARRGFKQENQYKQKHLARAPRLPFKTVAAALLSITTGATAFLLADYGLFSSILMGCTTLLGFYFYYGLDPRRNKVGERWFESDQEELFEALEAAETKINAIETAQKSIGNVEFDQRLGRIINKARNVLTIIADDPGDLSRSRKFLKVYLDGTQRVTESYAKTHKKEATTEALDTNFFNVLESIEKTFDEQRNKLLKNDQFDLDVKIEVLKTQLKQV</sequence>
<dbReference type="InterPro" id="IPR018770">
    <property type="entry name" value="ChloroindolylP_hydrolase"/>
</dbReference>
<feature type="transmembrane region" description="Helical" evidence="1">
    <location>
        <begin position="83"/>
        <end position="103"/>
    </location>
</feature>
<keyword evidence="1" id="KW-0812">Transmembrane</keyword>